<dbReference type="AlphaFoldDB" id="A0A975C1M2"/>
<sequence>MAYRSAVLVLDAREDAARFDDLVALAASLGAETVTAVVASEVIPPGHGVPVGPGGLMLRAREAEDALLAMRETLVPGVRGVRLDWRSRVVADPTGFVLDQAARGDLVIVSRPGRKPQADLDLARLILSAGRPVLVLPRAWTAAPVRRVALAYRNTREGRIAVAAALPVLRLADQALIIGMGKAAPATDLEDVTAQLCDHGVFAEIRHLDGPATAMGLTRAAQHLDAQILVSGAYGHGEARERIFGGVTRDLIADCALPWLTLH</sequence>
<evidence type="ECO:0000313" key="1">
    <source>
        <dbReference type="EMBL" id="QTC92203.1"/>
    </source>
</evidence>
<dbReference type="SUPFAM" id="SSF52402">
    <property type="entry name" value="Adenine nucleotide alpha hydrolases-like"/>
    <property type="match status" value="2"/>
</dbReference>
<name>A0A975C1M2_9CAUL</name>
<dbReference type="EMBL" id="CP062222">
    <property type="protein sequence ID" value="QTC92203.1"/>
    <property type="molecule type" value="Genomic_DNA"/>
</dbReference>
<keyword evidence="2" id="KW-1185">Reference proteome</keyword>
<gene>
    <name evidence="1" type="ORF">IFJ75_04670</name>
</gene>
<proteinExistence type="predicted"/>
<organism evidence="1 2">
    <name type="scientific">Brevundimonas goettingensis</name>
    <dbReference type="NCBI Taxonomy" id="2774190"/>
    <lineage>
        <taxon>Bacteria</taxon>
        <taxon>Pseudomonadati</taxon>
        <taxon>Pseudomonadota</taxon>
        <taxon>Alphaproteobacteria</taxon>
        <taxon>Caulobacterales</taxon>
        <taxon>Caulobacteraceae</taxon>
        <taxon>Brevundimonas</taxon>
    </lineage>
</organism>
<dbReference type="Proteomes" id="UP000663918">
    <property type="component" value="Chromosome"/>
</dbReference>
<dbReference type="RefSeq" id="WP_207931482.1">
    <property type="nucleotide sequence ID" value="NZ_CP062222.1"/>
</dbReference>
<evidence type="ECO:0000313" key="2">
    <source>
        <dbReference type="Proteomes" id="UP000663918"/>
    </source>
</evidence>
<dbReference type="KEGG" id="bgoe:IFJ75_04670"/>
<dbReference type="Gene3D" id="3.40.50.12370">
    <property type="match status" value="1"/>
</dbReference>
<reference evidence="1" key="1">
    <citation type="submission" date="2020-09" db="EMBL/GenBank/DDBJ databases">
        <title>Brevundimonas sp. LVF2 isolated from a puddle in Goettingen, Germany.</title>
        <authorList>
            <person name="Friedrich I."/>
            <person name="Klassen A."/>
            <person name="Hannes N."/>
            <person name="Schneider D."/>
            <person name="Hertel R."/>
            <person name="Daniel R."/>
        </authorList>
    </citation>
    <scope>NUCLEOTIDE SEQUENCE</scope>
    <source>
        <strain evidence="1">LVF2</strain>
    </source>
</reference>
<accession>A0A975C1M2</accession>
<protein>
    <submittedName>
        <fullName evidence="1">Universal stress protein</fullName>
    </submittedName>
</protein>